<dbReference type="Pfam" id="PF07883">
    <property type="entry name" value="Cupin_2"/>
    <property type="match status" value="1"/>
</dbReference>
<feature type="region of interest" description="Disordered" evidence="1">
    <location>
        <begin position="95"/>
        <end position="127"/>
    </location>
</feature>
<comment type="caution">
    <text evidence="3">The sequence shown here is derived from an EMBL/GenBank/DDBJ whole genome shotgun (WGS) entry which is preliminary data.</text>
</comment>
<evidence type="ECO:0000313" key="3">
    <source>
        <dbReference type="EMBL" id="MCD2196442.1"/>
    </source>
</evidence>
<evidence type="ECO:0000313" key="4">
    <source>
        <dbReference type="Proteomes" id="UP001199469"/>
    </source>
</evidence>
<proteinExistence type="predicted"/>
<evidence type="ECO:0000259" key="2">
    <source>
        <dbReference type="Pfam" id="PF07883"/>
    </source>
</evidence>
<name>A0ABS8PDT8_9PSEU</name>
<sequence length="127" mass="13314">MSEPVRVVREDDLVDGDPTPGMHRQVAFEAPSLWAGLVHTEPGATSGWHHHGDHQTSLYVVSGTMRLEFGAGGAEIADAGSGEFIHVPAWTVHRESNPGGDRSTAVIARAGDGPPTVNVDGPDAEVS</sequence>
<accession>A0ABS8PDT8</accession>
<evidence type="ECO:0000256" key="1">
    <source>
        <dbReference type="SAM" id="MobiDB-lite"/>
    </source>
</evidence>
<dbReference type="InterPro" id="IPR013096">
    <property type="entry name" value="Cupin_2"/>
</dbReference>
<dbReference type="Proteomes" id="UP001199469">
    <property type="component" value="Unassembled WGS sequence"/>
</dbReference>
<keyword evidence="4" id="KW-1185">Reference proteome</keyword>
<protein>
    <submittedName>
        <fullName evidence="3">Cupin domain-containing protein</fullName>
    </submittedName>
</protein>
<reference evidence="3 4" key="1">
    <citation type="submission" date="2021-11" db="EMBL/GenBank/DDBJ databases">
        <title>Draft genome sequence of Actinomycetospora sp. SF1 isolated from the rhizosphere soil.</title>
        <authorList>
            <person name="Duangmal K."/>
            <person name="Chantavorakit T."/>
        </authorList>
    </citation>
    <scope>NUCLEOTIDE SEQUENCE [LARGE SCALE GENOMIC DNA]</scope>
    <source>
        <strain evidence="3 4">TBRC 5722</strain>
    </source>
</reference>
<dbReference type="InterPro" id="IPR011051">
    <property type="entry name" value="RmlC_Cupin_sf"/>
</dbReference>
<dbReference type="Gene3D" id="2.60.120.10">
    <property type="entry name" value="Jelly Rolls"/>
    <property type="match status" value="1"/>
</dbReference>
<dbReference type="SUPFAM" id="SSF51182">
    <property type="entry name" value="RmlC-like cupins"/>
    <property type="match status" value="1"/>
</dbReference>
<dbReference type="RefSeq" id="WP_230738305.1">
    <property type="nucleotide sequence ID" value="NZ_JAJNDB010000006.1"/>
</dbReference>
<feature type="domain" description="Cupin type-2" evidence="2">
    <location>
        <begin position="37"/>
        <end position="101"/>
    </location>
</feature>
<gene>
    <name evidence="3" type="ORF">LQ327_23995</name>
</gene>
<dbReference type="InterPro" id="IPR014710">
    <property type="entry name" value="RmlC-like_jellyroll"/>
</dbReference>
<organism evidence="3 4">
    <name type="scientific">Actinomycetospora endophytica</name>
    <dbReference type="NCBI Taxonomy" id="2291215"/>
    <lineage>
        <taxon>Bacteria</taxon>
        <taxon>Bacillati</taxon>
        <taxon>Actinomycetota</taxon>
        <taxon>Actinomycetes</taxon>
        <taxon>Pseudonocardiales</taxon>
        <taxon>Pseudonocardiaceae</taxon>
        <taxon>Actinomycetospora</taxon>
    </lineage>
</organism>
<dbReference type="EMBL" id="JAJNDB010000006">
    <property type="protein sequence ID" value="MCD2196442.1"/>
    <property type="molecule type" value="Genomic_DNA"/>
</dbReference>